<keyword evidence="22" id="KW-0739">Sodium transport</keyword>
<feature type="region of interest" description="Disordered" evidence="25">
    <location>
        <begin position="685"/>
        <end position="706"/>
    </location>
</feature>
<evidence type="ECO:0000256" key="26">
    <source>
        <dbReference type="SAM" id="Phobius"/>
    </source>
</evidence>
<feature type="transmembrane region" description="Helical" evidence="26">
    <location>
        <begin position="749"/>
        <end position="776"/>
    </location>
</feature>
<evidence type="ECO:0000256" key="25">
    <source>
        <dbReference type="SAM" id="MobiDB-lite"/>
    </source>
</evidence>
<evidence type="ECO:0000256" key="24">
    <source>
        <dbReference type="ARBA" id="ARBA00023212"/>
    </source>
</evidence>
<evidence type="ECO:0000256" key="18">
    <source>
        <dbReference type="ARBA" id="ARBA00022989"/>
    </source>
</evidence>
<dbReference type="InterPro" id="IPR001715">
    <property type="entry name" value="CH_dom"/>
</dbReference>
<keyword evidence="23" id="KW-0009">Actin-binding</keyword>
<evidence type="ECO:0000256" key="6">
    <source>
        <dbReference type="ARBA" id="ARBA00022448"/>
    </source>
</evidence>
<keyword evidence="16" id="KW-0130">Cell adhesion</keyword>
<dbReference type="EMBL" id="CVRI01000047">
    <property type="protein sequence ID" value="CRK98105.1"/>
    <property type="molecule type" value="Genomic_DNA"/>
</dbReference>
<evidence type="ECO:0000256" key="10">
    <source>
        <dbReference type="ARBA" id="ARBA00022568"/>
    </source>
</evidence>
<keyword evidence="15" id="KW-0769">Symport</keyword>
<dbReference type="FunFam" id="1.10.418.10:FF:000011">
    <property type="entry name" value="Parvin, beta"/>
    <property type="match status" value="1"/>
</dbReference>
<evidence type="ECO:0000256" key="8">
    <source>
        <dbReference type="ARBA" id="ARBA00022490"/>
    </source>
</evidence>
<name>A0A1J1II27_9DIPT</name>
<keyword evidence="13" id="KW-0677">Repeat</keyword>
<evidence type="ECO:0000256" key="1">
    <source>
        <dbReference type="ARBA" id="ARBA00004141"/>
    </source>
</evidence>
<keyword evidence="29" id="KW-1185">Reference proteome</keyword>
<keyword evidence="19" id="KW-0915">Sodium</keyword>
<reference evidence="28 29" key="1">
    <citation type="submission" date="2015-04" db="EMBL/GenBank/DDBJ databases">
        <authorList>
            <person name="Syromyatnikov M.Y."/>
            <person name="Popov V.N."/>
        </authorList>
    </citation>
    <scope>NUCLEOTIDE SEQUENCE [LARGE SCALE GENOMIC DNA]</scope>
</reference>
<feature type="compositionally biased region" description="Polar residues" evidence="25">
    <location>
        <begin position="349"/>
        <end position="359"/>
    </location>
</feature>
<feature type="compositionally biased region" description="Polar residues" evidence="25">
    <location>
        <begin position="580"/>
        <end position="617"/>
    </location>
</feature>
<keyword evidence="7" id="KW-0050">Antiport</keyword>
<dbReference type="GO" id="GO:0003779">
    <property type="term" value="F:actin binding"/>
    <property type="evidence" value="ECO:0007669"/>
    <property type="project" value="UniProtKB-KW"/>
</dbReference>
<feature type="transmembrane region" description="Helical" evidence="26">
    <location>
        <begin position="847"/>
        <end position="868"/>
    </location>
</feature>
<dbReference type="Proteomes" id="UP000183832">
    <property type="component" value="Unassembled WGS sequence"/>
</dbReference>
<keyword evidence="18 26" id="KW-1133">Transmembrane helix</keyword>
<dbReference type="SUPFAM" id="SSF47576">
    <property type="entry name" value="Calponin-homology domain, CH-domain"/>
    <property type="match status" value="1"/>
</dbReference>
<comment type="similarity">
    <text evidence="5">Belongs to the parvin family.</text>
</comment>
<gene>
    <name evidence="28" type="primary">putative Probable sodium</name>
    <name evidence="28" type="synonym">calcium exchanger CG1090</name>
    <name evidence="28" type="synonym">potassium</name>
    <name evidence="28" type="ORF">CLUMA_CG011473</name>
</gene>
<keyword evidence="17" id="KW-0630">Potassium</keyword>
<evidence type="ECO:0000313" key="28">
    <source>
        <dbReference type="EMBL" id="CRK98105.1"/>
    </source>
</evidence>
<evidence type="ECO:0000256" key="12">
    <source>
        <dbReference type="ARBA" id="ARBA00022729"/>
    </source>
</evidence>
<accession>A0A1J1II27</accession>
<dbReference type="GO" id="GO:0005262">
    <property type="term" value="F:calcium channel activity"/>
    <property type="evidence" value="ECO:0007669"/>
    <property type="project" value="TreeGrafter"/>
</dbReference>
<feature type="region of interest" description="Disordered" evidence="25">
    <location>
        <begin position="336"/>
        <end position="373"/>
    </location>
</feature>
<evidence type="ECO:0000256" key="17">
    <source>
        <dbReference type="ARBA" id="ARBA00022958"/>
    </source>
</evidence>
<evidence type="ECO:0000256" key="5">
    <source>
        <dbReference type="ARBA" id="ARBA00005666"/>
    </source>
</evidence>
<feature type="region of interest" description="Disordered" evidence="25">
    <location>
        <begin position="45"/>
        <end position="68"/>
    </location>
</feature>
<dbReference type="Pfam" id="PF01699">
    <property type="entry name" value="Na_Ca_ex"/>
    <property type="match status" value="2"/>
</dbReference>
<feature type="transmembrane region" description="Helical" evidence="26">
    <location>
        <begin position="526"/>
        <end position="549"/>
    </location>
</feature>
<evidence type="ECO:0000256" key="4">
    <source>
        <dbReference type="ARBA" id="ARBA00005364"/>
    </source>
</evidence>
<evidence type="ECO:0000256" key="22">
    <source>
        <dbReference type="ARBA" id="ARBA00023201"/>
    </source>
</evidence>
<feature type="region of interest" description="Disordered" evidence="25">
    <location>
        <begin position="1"/>
        <end position="22"/>
    </location>
</feature>
<feature type="domain" description="Calponin-homology (CH)" evidence="27">
    <location>
        <begin position="256"/>
        <end position="369"/>
    </location>
</feature>
<keyword evidence="12" id="KW-0732">Signal</keyword>
<dbReference type="InterPro" id="IPR036872">
    <property type="entry name" value="CH_dom_sf"/>
</dbReference>
<evidence type="ECO:0000256" key="16">
    <source>
        <dbReference type="ARBA" id="ARBA00022889"/>
    </source>
</evidence>
<comment type="subcellular location">
    <subcellularLocation>
        <location evidence="3">Cytoplasm</location>
        <location evidence="3">Cytoskeleton</location>
    </subcellularLocation>
    <subcellularLocation>
        <location evidence="2">Cytoplasm</location>
        <location evidence="2">Myofibril</location>
        <location evidence="2">Sarcomere</location>
    </subcellularLocation>
    <subcellularLocation>
        <location evidence="1">Membrane</location>
        <topology evidence="1">Multi-pass membrane protein</topology>
    </subcellularLocation>
</comment>
<evidence type="ECO:0000256" key="3">
    <source>
        <dbReference type="ARBA" id="ARBA00004245"/>
    </source>
</evidence>
<dbReference type="FunFam" id="1.10.418.10:FF:000015">
    <property type="entry name" value="Parvin beta"/>
    <property type="match status" value="1"/>
</dbReference>
<dbReference type="PROSITE" id="PS50021">
    <property type="entry name" value="CH"/>
    <property type="match status" value="2"/>
</dbReference>
<keyword evidence="14" id="KW-0106">Calcium</keyword>
<feature type="transmembrane region" description="Helical" evidence="26">
    <location>
        <begin position="398"/>
        <end position="416"/>
    </location>
</feature>
<dbReference type="InterPro" id="IPR044880">
    <property type="entry name" value="NCX_ion-bd_dom_sf"/>
</dbReference>
<dbReference type="PANTHER" id="PTHR10846:SF74">
    <property type="entry name" value="SODIUM_POTASSIUM_CALCIUM EXCHANGER CG1090-RELATED"/>
    <property type="match status" value="1"/>
</dbReference>
<dbReference type="Gene3D" id="1.10.418.10">
    <property type="entry name" value="Calponin-like domain"/>
    <property type="match status" value="2"/>
</dbReference>
<feature type="compositionally biased region" description="Low complexity" evidence="25">
    <location>
        <begin position="637"/>
        <end position="646"/>
    </location>
</feature>
<dbReference type="OrthoDB" id="2127281at2759"/>
<evidence type="ECO:0000256" key="15">
    <source>
        <dbReference type="ARBA" id="ARBA00022847"/>
    </source>
</evidence>
<feature type="transmembrane region" description="Helical" evidence="26">
    <location>
        <begin position="468"/>
        <end position="489"/>
    </location>
</feature>
<evidence type="ECO:0000256" key="14">
    <source>
        <dbReference type="ARBA" id="ARBA00022837"/>
    </source>
</evidence>
<evidence type="ECO:0000256" key="19">
    <source>
        <dbReference type="ARBA" id="ARBA00023053"/>
    </source>
</evidence>
<dbReference type="InterPro" id="IPR004837">
    <property type="entry name" value="NaCa_Exmemb"/>
</dbReference>
<evidence type="ECO:0000256" key="11">
    <source>
        <dbReference type="ARBA" id="ARBA00022692"/>
    </source>
</evidence>
<dbReference type="FunFam" id="1.20.1420.30:FF:000018">
    <property type="entry name" value="Sodium/potassium/calcium exchanger 2"/>
    <property type="match status" value="1"/>
</dbReference>
<proteinExistence type="inferred from homology"/>
<dbReference type="AlphaFoldDB" id="A0A1J1II27"/>
<protein>
    <submittedName>
        <fullName evidence="28">CLUMA_CG011473, isoform A</fullName>
    </submittedName>
</protein>
<keyword evidence="21 26" id="KW-0472">Membrane</keyword>
<evidence type="ECO:0000256" key="23">
    <source>
        <dbReference type="ARBA" id="ARBA00023203"/>
    </source>
</evidence>
<dbReference type="GO" id="GO:0015293">
    <property type="term" value="F:symporter activity"/>
    <property type="evidence" value="ECO:0007669"/>
    <property type="project" value="UniProtKB-KW"/>
</dbReference>
<sequence length="885" mass="99247">MAQSPRSPKSPGSKFNYGNEDPSFWEKLGTLGRKKKIKEVQEIQAEGQYAIDSPGKPSAPAIPPEDYNLNDNEQRSIIQPQCLNMPDVRDLFQTLIEWINDELVDERIIVSNIEQDLYDGQVLHKLWEKLTGNKLDVLEVTQSEEGQRQKLTVVLNAVNHTLGFHHTSPKWTVDSIHCKNVVSTLHLLVALVRHFRAPIRLPENVSVTVVAVKKSGTKLTAEKYEEQITSTYDDVGMRCERDAFDTLFDHAPEKLQVVKKSLVTFVNKHLNKLNFEVVDLGTDFKDGVYLCLLMGLLGGFFTPLHEFHLTPKDTEQMIQNVAFSFDLMQDVGLPKPKARPEDIEVTETAEPTTSLPTTEKTPHESRTYRPRREKCTPPAIEQFPPPLMPASWRTHGGIVIHILVAIFTFLGLAIVCDDYFVSSLDRICEELKLSPDVAGATFMAAGSSAPELATVIIGVFFAKDDIGVSGVIGSAVFNIMFVISVCCLCSGTVSQLNWWPLVRDCTFYSFSILVMLVVIWNEKIYWYEALIMMICYVFYCVALHFNTALEKWAQPYILKLPIKLPTREEQSALVTFKNAPDSSYTQGTQNIDATSPQQELNEPQPDTSIYDPNSSWDPNAAWGEESNAAPPAAQATNSWNSNSSYNDSWGDNSAGAQNYGYIQSENDGSAVVEGKPSAVSTTTAIQNNNDQDYYKPKDQRPDLPDPLLKPENADLLTKINWHVVYPIHYMCRLTMVDVKQDRYKNWYPLTFLISMVWISFYSYFMVWMITIIGFSLGIPDTVMGLTFVAAGVSVPDALSSIAVIKEGYGDMAVSNAVGSNVFDILICLGLPWFIQTAIILPNSHVNVISKGIVLMFWYLFFITLASLYELNVFGNLHPPECSSDY</sequence>
<evidence type="ECO:0000259" key="27">
    <source>
        <dbReference type="PROSITE" id="PS50021"/>
    </source>
</evidence>
<evidence type="ECO:0000313" key="29">
    <source>
        <dbReference type="Proteomes" id="UP000183832"/>
    </source>
</evidence>
<dbReference type="GO" id="GO:0030017">
    <property type="term" value="C:sarcomere"/>
    <property type="evidence" value="ECO:0007669"/>
    <property type="project" value="UniProtKB-SubCell"/>
</dbReference>
<dbReference type="CDD" id="cd21304">
    <property type="entry name" value="CH_PARVA_B_rpt1"/>
    <property type="match status" value="1"/>
</dbReference>
<keyword evidence="10" id="KW-0109">Calcium transport</keyword>
<dbReference type="PANTHER" id="PTHR10846">
    <property type="entry name" value="SODIUM/POTASSIUM/CALCIUM EXCHANGER"/>
    <property type="match status" value="1"/>
</dbReference>
<dbReference type="GO" id="GO:0005886">
    <property type="term" value="C:plasma membrane"/>
    <property type="evidence" value="ECO:0007669"/>
    <property type="project" value="TreeGrafter"/>
</dbReference>
<keyword evidence="8" id="KW-0963">Cytoplasm</keyword>
<organism evidence="28 29">
    <name type="scientific">Clunio marinus</name>
    <dbReference type="NCBI Taxonomy" id="568069"/>
    <lineage>
        <taxon>Eukaryota</taxon>
        <taxon>Metazoa</taxon>
        <taxon>Ecdysozoa</taxon>
        <taxon>Arthropoda</taxon>
        <taxon>Hexapoda</taxon>
        <taxon>Insecta</taxon>
        <taxon>Pterygota</taxon>
        <taxon>Neoptera</taxon>
        <taxon>Endopterygota</taxon>
        <taxon>Diptera</taxon>
        <taxon>Nematocera</taxon>
        <taxon>Chironomoidea</taxon>
        <taxon>Chironomidae</taxon>
        <taxon>Clunio</taxon>
    </lineage>
</organism>
<feature type="transmembrane region" description="Helical" evidence="26">
    <location>
        <begin position="501"/>
        <end position="520"/>
    </location>
</feature>
<dbReference type="FunFam" id="1.20.1420.30:FF:000009">
    <property type="entry name" value="sodium/potassium/calcium exchanger 5 isoform X2"/>
    <property type="match status" value="1"/>
</dbReference>
<feature type="transmembrane region" description="Helical" evidence="26">
    <location>
        <begin position="782"/>
        <end position="804"/>
    </location>
</feature>
<keyword evidence="11 26" id="KW-0812">Transmembrane</keyword>
<feature type="domain" description="Calponin-homology (CH)" evidence="27">
    <location>
        <begin position="89"/>
        <end position="196"/>
    </location>
</feature>
<dbReference type="InterPro" id="IPR004481">
    <property type="entry name" value="K/Na/Ca-exchanger"/>
</dbReference>
<feature type="region of interest" description="Disordered" evidence="25">
    <location>
        <begin position="579"/>
        <end position="646"/>
    </location>
</feature>
<dbReference type="Gene3D" id="1.20.1420.30">
    <property type="entry name" value="NCX, central ion-binding region"/>
    <property type="match status" value="2"/>
</dbReference>
<keyword evidence="24" id="KW-0206">Cytoskeleton</keyword>
<keyword evidence="20" id="KW-0406">Ion transport</keyword>
<comment type="similarity">
    <text evidence="4">Belongs to the Ca(2+):cation antiporter (CaCA) (TC 2.A.19) family. SLC24A subfamily.</text>
</comment>
<dbReference type="GO" id="GO:0005856">
    <property type="term" value="C:cytoskeleton"/>
    <property type="evidence" value="ECO:0007669"/>
    <property type="project" value="UniProtKB-SubCell"/>
</dbReference>
<dbReference type="STRING" id="568069.A0A1J1II27"/>
<evidence type="ECO:0000256" key="21">
    <source>
        <dbReference type="ARBA" id="ARBA00023136"/>
    </source>
</evidence>
<keyword evidence="6" id="KW-0813">Transport</keyword>
<evidence type="ECO:0000256" key="7">
    <source>
        <dbReference type="ARBA" id="ARBA00022449"/>
    </source>
</evidence>
<dbReference type="Pfam" id="PF00307">
    <property type="entry name" value="CH"/>
    <property type="match status" value="2"/>
</dbReference>
<feature type="transmembrane region" description="Helical" evidence="26">
    <location>
        <begin position="437"/>
        <end position="462"/>
    </location>
</feature>
<feature type="compositionally biased region" description="Basic and acidic residues" evidence="25">
    <location>
        <begin position="692"/>
        <end position="703"/>
    </location>
</feature>
<evidence type="ECO:0000256" key="20">
    <source>
        <dbReference type="ARBA" id="ARBA00023065"/>
    </source>
</evidence>
<feature type="transmembrane region" description="Helical" evidence="26">
    <location>
        <begin position="816"/>
        <end position="835"/>
    </location>
</feature>
<keyword evidence="9" id="KW-0633">Potassium transport</keyword>
<evidence type="ECO:0000256" key="9">
    <source>
        <dbReference type="ARBA" id="ARBA00022538"/>
    </source>
</evidence>
<dbReference type="GO" id="GO:0008273">
    <property type="term" value="F:calcium, potassium:sodium antiporter activity"/>
    <property type="evidence" value="ECO:0007669"/>
    <property type="project" value="TreeGrafter"/>
</dbReference>
<evidence type="ECO:0000256" key="2">
    <source>
        <dbReference type="ARBA" id="ARBA00004204"/>
    </source>
</evidence>
<evidence type="ECO:0000256" key="13">
    <source>
        <dbReference type="ARBA" id="ARBA00022737"/>
    </source>
</evidence>
<dbReference type="GO" id="GO:0006874">
    <property type="term" value="P:intracellular calcium ion homeostasis"/>
    <property type="evidence" value="ECO:0007669"/>
    <property type="project" value="TreeGrafter"/>
</dbReference>
<dbReference type="NCBIfam" id="TIGR00367">
    <property type="entry name" value="calcium/sodium antiporter"/>
    <property type="match status" value="1"/>
</dbReference>
<dbReference type="GO" id="GO:0007155">
    <property type="term" value="P:cell adhesion"/>
    <property type="evidence" value="ECO:0007669"/>
    <property type="project" value="UniProtKB-KW"/>
</dbReference>